<evidence type="ECO:0000313" key="3">
    <source>
        <dbReference type="EMBL" id="VDL85753.1"/>
    </source>
</evidence>
<dbReference type="EMBL" id="GEEE01008238">
    <property type="protein sequence ID" value="JAP54987.1"/>
    <property type="molecule type" value="Transcribed_RNA"/>
</dbReference>
<organism evidence="2">
    <name type="scientific">Schistocephalus solidus</name>
    <name type="common">Tapeworm</name>
    <dbReference type="NCBI Taxonomy" id="70667"/>
    <lineage>
        <taxon>Eukaryota</taxon>
        <taxon>Metazoa</taxon>
        <taxon>Spiralia</taxon>
        <taxon>Lophotrochozoa</taxon>
        <taxon>Platyhelminthes</taxon>
        <taxon>Cestoda</taxon>
        <taxon>Eucestoda</taxon>
        <taxon>Diphyllobothriidea</taxon>
        <taxon>Diphyllobothriidae</taxon>
        <taxon>Schistocephalus</taxon>
    </lineage>
</organism>
<feature type="compositionally biased region" description="Low complexity" evidence="1">
    <location>
        <begin position="244"/>
        <end position="272"/>
    </location>
</feature>
<dbReference type="EMBL" id="UYSU01000409">
    <property type="protein sequence ID" value="VDL85753.1"/>
    <property type="molecule type" value="Genomic_DNA"/>
</dbReference>
<sequence length="392" mass="44626">MIQMSDIFFNSMASRNRKQRFPHAERRRNPSFLQNSPFSDRECDSDENYFTPTKRLRDSLSRPSVRPSKQNDKSDCKDGSQSSRVDKRARDEHNEQERSRRRELAVIYELIRCSFSQEDLRHLGPGNAPKSIDKLSYPQVLQIAYHVVREENHNLQLFERTLAEIKRIEKEFLRVGLPVPARPAYPSITETYRKVVNIVDNLLKHDKAARSIDGSYETTPAQRAALGDYQLAFLRPKNYHEGLSSPPSYSSYVAPSMPSSRSTRSYNSVSTRHSLPPVSTRPVESQSIFVSPPVRSAQTAPSKTTVLPRIGTVFKNDYDFNSCLPTPDDDVISSRTMQHSSSTASMEIIDELDLPPVADSLSVEEDLCFFDQPIQHNTFAPDDAPIFPEIPM</sequence>
<proteinExistence type="predicted"/>
<evidence type="ECO:0000313" key="5">
    <source>
        <dbReference type="WBParaSite" id="SSLN_0000055401-mRNA-1"/>
    </source>
</evidence>
<protein>
    <submittedName>
        <fullName evidence="5">BHLH domain-containing protein</fullName>
    </submittedName>
</protein>
<dbReference type="WBParaSite" id="SSLN_0000055401-mRNA-1">
    <property type="protein sequence ID" value="SSLN_0000055401-mRNA-1"/>
    <property type="gene ID" value="SSLN_0000055401"/>
</dbReference>
<evidence type="ECO:0000313" key="4">
    <source>
        <dbReference type="Proteomes" id="UP000275846"/>
    </source>
</evidence>
<evidence type="ECO:0000313" key="2">
    <source>
        <dbReference type="EMBL" id="JAP54987.1"/>
    </source>
</evidence>
<dbReference type="Proteomes" id="UP000275846">
    <property type="component" value="Unassembled WGS sequence"/>
</dbReference>
<feature type="region of interest" description="Disordered" evidence="1">
    <location>
        <begin position="243"/>
        <end position="286"/>
    </location>
</feature>
<evidence type="ECO:0000256" key="1">
    <source>
        <dbReference type="SAM" id="MobiDB-lite"/>
    </source>
</evidence>
<reference evidence="5" key="2">
    <citation type="submission" date="2016-06" db="UniProtKB">
        <authorList>
            <consortium name="WormBaseParasite"/>
        </authorList>
    </citation>
    <scope>IDENTIFICATION</scope>
</reference>
<feature type="region of interest" description="Disordered" evidence="1">
    <location>
        <begin position="16"/>
        <end position="99"/>
    </location>
</feature>
<feature type="compositionally biased region" description="Basic and acidic residues" evidence="1">
    <location>
        <begin position="69"/>
        <end position="99"/>
    </location>
</feature>
<dbReference type="AlphaFoldDB" id="A0A0X3PY49"/>
<dbReference type="OrthoDB" id="6246969at2759"/>
<gene>
    <name evidence="3" type="ORF">SSLN_LOCUS529</name>
    <name evidence="2" type="ORF">TR102609</name>
</gene>
<keyword evidence="4" id="KW-1185">Reference proteome</keyword>
<reference evidence="2" key="1">
    <citation type="submission" date="2016-01" db="EMBL/GenBank/DDBJ databases">
        <title>Reference transcriptome for the parasite Schistocephalus solidus: insights into the molecular evolution of parasitism.</title>
        <authorList>
            <person name="Hebert F.O."/>
            <person name="Grambauer S."/>
            <person name="Barber I."/>
            <person name="Landry C.R."/>
            <person name="Aubin-Horth N."/>
        </authorList>
    </citation>
    <scope>NUCLEOTIDE SEQUENCE</scope>
</reference>
<name>A0A0X3PY49_SCHSO</name>
<accession>A0A0X3PY49</accession>
<reference evidence="3 4" key="3">
    <citation type="submission" date="2018-11" db="EMBL/GenBank/DDBJ databases">
        <authorList>
            <consortium name="Pathogen Informatics"/>
        </authorList>
    </citation>
    <scope>NUCLEOTIDE SEQUENCE [LARGE SCALE GENOMIC DNA]</scope>
    <source>
        <strain evidence="3 4">NST_G2</strain>
    </source>
</reference>
<dbReference type="EMBL" id="GEEE01012638">
    <property type="protein sequence ID" value="JAP50587.1"/>
    <property type="molecule type" value="Transcribed_RNA"/>
</dbReference>